<evidence type="ECO:0000313" key="3">
    <source>
        <dbReference type="Proteomes" id="UP000838412"/>
    </source>
</evidence>
<dbReference type="OrthoDB" id="10034177at2759"/>
<sequence>MAPGSKINRPKIEKLKNPRKFKRQMKAQRKRQFERQFGIKMADVQDKEIMPASHLLKRRTCPKANITLSGKKKRKILKQLRRSQKEKEEMEFEVLKPQPKQRKTKSDVEMKTTDIPPDTRQDSEQDVEMQE</sequence>
<feature type="compositionally biased region" description="Basic and acidic residues" evidence="1">
    <location>
        <begin position="104"/>
        <end position="123"/>
    </location>
</feature>
<evidence type="ECO:0000256" key="1">
    <source>
        <dbReference type="SAM" id="MobiDB-lite"/>
    </source>
</evidence>
<accession>A0A8K0ACE0</accession>
<feature type="compositionally biased region" description="Basic residues" evidence="1">
    <location>
        <begin position="70"/>
        <end position="82"/>
    </location>
</feature>
<organism evidence="2 3">
    <name type="scientific">Branchiostoma lanceolatum</name>
    <name type="common">Common lancelet</name>
    <name type="synonym">Amphioxus lanceolatum</name>
    <dbReference type="NCBI Taxonomy" id="7740"/>
    <lineage>
        <taxon>Eukaryota</taxon>
        <taxon>Metazoa</taxon>
        <taxon>Chordata</taxon>
        <taxon>Cephalochordata</taxon>
        <taxon>Leptocardii</taxon>
        <taxon>Amphioxiformes</taxon>
        <taxon>Branchiostomatidae</taxon>
        <taxon>Branchiostoma</taxon>
    </lineage>
</organism>
<dbReference type="Pfam" id="PF17719">
    <property type="entry name" value="DUF5564"/>
    <property type="match status" value="1"/>
</dbReference>
<protein>
    <submittedName>
        <fullName evidence="2">Hypp4821 protein</fullName>
    </submittedName>
</protein>
<dbReference type="AlphaFoldDB" id="A0A8K0ACE0"/>
<dbReference type="PANTHER" id="PTHR14554">
    <property type="entry name" value="GENE, 49416-RELATED"/>
    <property type="match status" value="1"/>
</dbReference>
<feature type="region of interest" description="Disordered" evidence="1">
    <location>
        <begin position="69"/>
        <end position="131"/>
    </location>
</feature>
<dbReference type="Proteomes" id="UP000838412">
    <property type="component" value="Chromosome 8"/>
</dbReference>
<feature type="region of interest" description="Disordered" evidence="1">
    <location>
        <begin position="1"/>
        <end position="33"/>
    </location>
</feature>
<name>A0A8K0ACE0_BRALA</name>
<dbReference type="PANTHER" id="PTHR14554:SF1">
    <property type="entry name" value="CHROMOSOME 11 OPEN READING FRAME 98"/>
    <property type="match status" value="1"/>
</dbReference>
<keyword evidence="3" id="KW-1185">Reference proteome</keyword>
<proteinExistence type="predicted"/>
<dbReference type="InterPro" id="IPR037691">
    <property type="entry name" value="C11orf98"/>
</dbReference>
<feature type="compositionally biased region" description="Basic residues" evidence="1">
    <location>
        <begin position="17"/>
        <end position="32"/>
    </location>
</feature>
<evidence type="ECO:0000313" key="2">
    <source>
        <dbReference type="EMBL" id="CAH1272291.1"/>
    </source>
</evidence>
<dbReference type="EMBL" id="OV696693">
    <property type="protein sequence ID" value="CAH1272291.1"/>
    <property type="molecule type" value="Genomic_DNA"/>
</dbReference>
<reference evidence="2" key="1">
    <citation type="submission" date="2022-01" db="EMBL/GenBank/DDBJ databases">
        <authorList>
            <person name="Braso-Vives M."/>
        </authorList>
    </citation>
    <scope>NUCLEOTIDE SEQUENCE</scope>
</reference>
<gene>
    <name evidence="2" type="primary">Hypp4821</name>
    <name evidence="2" type="ORF">BLAG_LOCUS23980</name>
</gene>